<reference evidence="1" key="1">
    <citation type="submission" date="2015-12" db="EMBL/GenBank/DDBJ databases">
        <title>Update maize B73 reference genome by single molecule sequencing technologies.</title>
        <authorList>
            <consortium name="Maize Genome Sequencing Project"/>
            <person name="Ware D."/>
        </authorList>
    </citation>
    <scope>NUCLEOTIDE SEQUENCE [LARGE SCALE GENOMIC DNA]</scope>
    <source>
        <tissue evidence="1">Seedling</tissue>
    </source>
</reference>
<dbReference type="EMBL" id="CM007647">
    <property type="protein sequence ID" value="ONM05016.1"/>
    <property type="molecule type" value="Genomic_DNA"/>
</dbReference>
<evidence type="ECO:0000313" key="1">
    <source>
        <dbReference type="EMBL" id="ONM05016.1"/>
    </source>
</evidence>
<gene>
    <name evidence="1" type="ORF">ZEAMMB73_Zm00001d032404</name>
</gene>
<name>A0A1D6KQH8_MAIZE</name>
<protein>
    <submittedName>
        <fullName evidence="1">Uncharacterized protein</fullName>
    </submittedName>
</protein>
<sequence length="98" mass="10713">MATVPRIGGALPSVAPVDWTMTSSRGGGGCNNICDLRSTRQRQRPRGRLYIGGTCCWRSLRVRWGSRPTGGSRCRCPRSGVSVSSHVSVLPDRRSIER</sequence>
<dbReference type="AlphaFoldDB" id="A0A1D6KQH8"/>
<organism evidence="1">
    <name type="scientific">Zea mays</name>
    <name type="common">Maize</name>
    <dbReference type="NCBI Taxonomy" id="4577"/>
    <lineage>
        <taxon>Eukaryota</taxon>
        <taxon>Viridiplantae</taxon>
        <taxon>Streptophyta</taxon>
        <taxon>Embryophyta</taxon>
        <taxon>Tracheophyta</taxon>
        <taxon>Spermatophyta</taxon>
        <taxon>Magnoliopsida</taxon>
        <taxon>Liliopsida</taxon>
        <taxon>Poales</taxon>
        <taxon>Poaceae</taxon>
        <taxon>PACMAD clade</taxon>
        <taxon>Panicoideae</taxon>
        <taxon>Andropogonodae</taxon>
        <taxon>Andropogoneae</taxon>
        <taxon>Tripsacinae</taxon>
        <taxon>Zea</taxon>
    </lineage>
</organism>
<accession>A0A1D6KQH8</accession>
<proteinExistence type="predicted"/>